<evidence type="ECO:0000313" key="2">
    <source>
        <dbReference type="EMBL" id="KGM18282.1"/>
    </source>
</evidence>
<dbReference type="SUPFAM" id="SSF53335">
    <property type="entry name" value="S-adenosyl-L-methionine-dependent methyltransferases"/>
    <property type="match status" value="1"/>
</dbReference>
<evidence type="ECO:0000313" key="3">
    <source>
        <dbReference type="Proteomes" id="UP000030145"/>
    </source>
</evidence>
<evidence type="ECO:0000259" key="1">
    <source>
        <dbReference type="Pfam" id="PF18096"/>
    </source>
</evidence>
<dbReference type="Proteomes" id="UP000030145">
    <property type="component" value="Unassembled WGS sequence"/>
</dbReference>
<dbReference type="RefSeq" id="WP_035115262.1">
    <property type="nucleotide sequence ID" value="NZ_CP047046.1"/>
</dbReference>
<dbReference type="AlphaFoldDB" id="A0A0A2DKI3"/>
<dbReference type="GeneID" id="300553133"/>
<dbReference type="Gene3D" id="3.40.50.150">
    <property type="entry name" value="Vaccinia Virus protein VP39"/>
    <property type="match status" value="1"/>
</dbReference>
<comment type="caution">
    <text evidence="2">The sequence shown here is derived from an EMBL/GenBank/DDBJ whole genome shotgun (WGS) entry which is preliminary data.</text>
</comment>
<keyword evidence="3" id="KW-1185">Reference proteome</keyword>
<gene>
    <name evidence="2" type="ORF">MA47_08500</name>
</gene>
<dbReference type="InterPro" id="IPR029063">
    <property type="entry name" value="SAM-dependent_MTases_sf"/>
</dbReference>
<protein>
    <recommendedName>
        <fullName evidence="1">THUMP-like domain-containing protein</fullName>
    </recommendedName>
</protein>
<proteinExistence type="predicted"/>
<dbReference type="Pfam" id="PF18096">
    <property type="entry name" value="Thump_like"/>
    <property type="match status" value="1"/>
</dbReference>
<sequence length="421" mass="44508">MSFSHSELDFLFAHPELITSAEQLTLSKKSMLADIATLRKTAGNHARALVEIVLARRAASKKMDPAVAHNWWADSDAVQQATPEGVAEWRAKHLASLGVGWVHDVTCSVGTELRILHAEGVDAVGSDVDVTRLRMAKRNVAPVGVFCADATRPATSAPVVVADPARRNSSGRISSLADVVPSVEDLLAAYPARTEFAIKCAPGIDFNDVREWAGMVDVVSVDRQVKEACVYTPGLMAGAGGGRFGPVVGDLSATACAAVGPGAEGGVFREGNKLLMRAVVLRAEAAPQIVTSTMDDNVGEGAPGKYIIDPDGAIVRAGLVRHYAAQHGLWQLDHRIAYLTGDVVPAGERGFRVLEEVPPKQLRGALAARGVGTLEILVRGVDVDPDVLRKKLKLKGAQQATVVLTRVGSAATAFICEVERG</sequence>
<organism evidence="2 3">
    <name type="scientific">Corynebacterium auriscanis</name>
    <dbReference type="NCBI Taxonomy" id="99807"/>
    <lineage>
        <taxon>Bacteria</taxon>
        <taxon>Bacillati</taxon>
        <taxon>Actinomycetota</taxon>
        <taxon>Actinomycetes</taxon>
        <taxon>Mycobacteriales</taxon>
        <taxon>Corynebacteriaceae</taxon>
        <taxon>Corynebacterium</taxon>
    </lineage>
</organism>
<accession>A0A0A2DKI3</accession>
<feature type="domain" description="THUMP-like" evidence="1">
    <location>
        <begin position="349"/>
        <end position="417"/>
    </location>
</feature>
<dbReference type="InterPro" id="IPR041497">
    <property type="entry name" value="Thump-like"/>
</dbReference>
<name>A0A0A2DKI3_9CORY</name>
<dbReference type="EMBL" id="JRVJ01000018">
    <property type="protein sequence ID" value="KGM18282.1"/>
    <property type="molecule type" value="Genomic_DNA"/>
</dbReference>
<reference evidence="2 3" key="1">
    <citation type="submission" date="2014-10" db="EMBL/GenBank/DDBJ databases">
        <title>Whole Genome sequence of Corynebacterium auriscanis strain CIP 106629.</title>
        <authorList>
            <person name="Hassan S.S."/>
            <person name="Jamal S.B."/>
            <person name="Tiwari S."/>
            <person name="Oliveira L.D.C."/>
            <person name="Souza F."/>
            <person name="Mariano D.C."/>
            <person name="Almeida S."/>
            <person name="Dorella F."/>
            <person name="Pereira F."/>
            <person name="Carvalho A."/>
            <person name="Leal C.A."/>
            <person name="Soares S.D.C."/>
            <person name="Figueiredo H.C."/>
            <person name="Silva A."/>
            <person name="Azevedo V.A."/>
        </authorList>
    </citation>
    <scope>NUCLEOTIDE SEQUENCE [LARGE SCALE GENOMIC DNA]</scope>
    <source>
        <strain evidence="2 3">CIP 106629</strain>
    </source>
</reference>